<dbReference type="InParanoid" id="A0A0D0DWU9"/>
<reference evidence="1 2" key="1">
    <citation type="submission" date="2014-04" db="EMBL/GenBank/DDBJ databases">
        <authorList>
            <consortium name="DOE Joint Genome Institute"/>
            <person name="Kuo A."/>
            <person name="Kohler A."/>
            <person name="Jargeat P."/>
            <person name="Nagy L.G."/>
            <person name="Floudas D."/>
            <person name="Copeland A."/>
            <person name="Barry K.W."/>
            <person name="Cichocki N."/>
            <person name="Veneault-Fourrey C."/>
            <person name="LaButti K."/>
            <person name="Lindquist E.A."/>
            <person name="Lipzen A."/>
            <person name="Lundell T."/>
            <person name="Morin E."/>
            <person name="Murat C."/>
            <person name="Sun H."/>
            <person name="Tunlid A."/>
            <person name="Henrissat B."/>
            <person name="Grigoriev I.V."/>
            <person name="Hibbett D.S."/>
            <person name="Martin F."/>
            <person name="Nordberg H.P."/>
            <person name="Cantor M.N."/>
            <person name="Hua S.X."/>
        </authorList>
    </citation>
    <scope>NUCLEOTIDE SEQUENCE [LARGE SCALE GENOMIC DNA]</scope>
    <source>
        <strain evidence="1 2">Ve08.2h10</strain>
    </source>
</reference>
<accession>A0A0D0DWU9</accession>
<name>A0A0D0DWU9_9AGAM</name>
<dbReference type="OrthoDB" id="2632720at2759"/>
<dbReference type="Proteomes" id="UP000054538">
    <property type="component" value="Unassembled WGS sequence"/>
</dbReference>
<dbReference type="EMBL" id="KN825486">
    <property type="protein sequence ID" value="KIK90679.1"/>
    <property type="molecule type" value="Genomic_DNA"/>
</dbReference>
<gene>
    <name evidence="1" type="ORF">PAXRUDRAFT_35224</name>
</gene>
<sequence length="103" mass="11409">MSTPAEKSHVVQMLGDVIFLNLEGIIMPSQPVIIQKDIMPNVEGDIEGVKIEAGDGDISTASLYPCEILKKLSERFCVKQHKGAVQSVYARDCQRDAQYRKTS</sequence>
<dbReference type="AlphaFoldDB" id="A0A0D0DWU9"/>
<dbReference type="HOGENOM" id="CLU_2264593_0_0_1"/>
<proteinExistence type="predicted"/>
<reference evidence="2" key="2">
    <citation type="submission" date="2015-01" db="EMBL/GenBank/DDBJ databases">
        <title>Evolutionary Origins and Diversification of the Mycorrhizal Mutualists.</title>
        <authorList>
            <consortium name="DOE Joint Genome Institute"/>
            <consortium name="Mycorrhizal Genomics Consortium"/>
            <person name="Kohler A."/>
            <person name="Kuo A."/>
            <person name="Nagy L.G."/>
            <person name="Floudas D."/>
            <person name="Copeland A."/>
            <person name="Barry K.W."/>
            <person name="Cichocki N."/>
            <person name="Veneault-Fourrey C."/>
            <person name="LaButti K."/>
            <person name="Lindquist E.A."/>
            <person name="Lipzen A."/>
            <person name="Lundell T."/>
            <person name="Morin E."/>
            <person name="Murat C."/>
            <person name="Riley R."/>
            <person name="Ohm R."/>
            <person name="Sun H."/>
            <person name="Tunlid A."/>
            <person name="Henrissat B."/>
            <person name="Grigoriev I.V."/>
            <person name="Hibbett D.S."/>
            <person name="Martin F."/>
        </authorList>
    </citation>
    <scope>NUCLEOTIDE SEQUENCE [LARGE SCALE GENOMIC DNA]</scope>
    <source>
        <strain evidence="2">Ve08.2h10</strain>
    </source>
</reference>
<keyword evidence="2" id="KW-1185">Reference proteome</keyword>
<protein>
    <submittedName>
        <fullName evidence="1">Uncharacterized protein</fullName>
    </submittedName>
</protein>
<evidence type="ECO:0000313" key="2">
    <source>
        <dbReference type="Proteomes" id="UP000054538"/>
    </source>
</evidence>
<evidence type="ECO:0000313" key="1">
    <source>
        <dbReference type="EMBL" id="KIK90679.1"/>
    </source>
</evidence>
<organism evidence="1 2">
    <name type="scientific">Paxillus rubicundulus Ve08.2h10</name>
    <dbReference type="NCBI Taxonomy" id="930991"/>
    <lineage>
        <taxon>Eukaryota</taxon>
        <taxon>Fungi</taxon>
        <taxon>Dikarya</taxon>
        <taxon>Basidiomycota</taxon>
        <taxon>Agaricomycotina</taxon>
        <taxon>Agaricomycetes</taxon>
        <taxon>Agaricomycetidae</taxon>
        <taxon>Boletales</taxon>
        <taxon>Paxilineae</taxon>
        <taxon>Paxillaceae</taxon>
        <taxon>Paxillus</taxon>
    </lineage>
</organism>